<evidence type="ECO:0000259" key="11">
    <source>
        <dbReference type="PROSITE" id="PS51755"/>
    </source>
</evidence>
<dbReference type="InterPro" id="IPR039420">
    <property type="entry name" value="WalR-like"/>
</dbReference>
<keyword evidence="2" id="KW-0963">Cytoplasm</keyword>
<dbReference type="PROSITE" id="PS51755">
    <property type="entry name" value="OMPR_PHOB"/>
    <property type="match status" value="1"/>
</dbReference>
<dbReference type="Pfam" id="PF00072">
    <property type="entry name" value="Response_reg"/>
    <property type="match status" value="1"/>
</dbReference>
<accession>A0A8J3BBT8</accession>
<dbReference type="InterPro" id="IPR016032">
    <property type="entry name" value="Sig_transdc_resp-reg_C-effctor"/>
</dbReference>
<feature type="domain" description="OmpR/PhoB-type" evidence="11">
    <location>
        <begin position="131"/>
        <end position="230"/>
    </location>
</feature>
<dbReference type="AlphaFoldDB" id="A0A8J3BBT8"/>
<dbReference type="SMART" id="SM00862">
    <property type="entry name" value="Trans_reg_C"/>
    <property type="match status" value="1"/>
</dbReference>
<dbReference type="PANTHER" id="PTHR48111:SF73">
    <property type="entry name" value="ALKALINE PHOSPHATASE SYNTHESIS TRANSCRIPTIONAL REGULATORY PROTEIN PHOP"/>
    <property type="match status" value="1"/>
</dbReference>
<dbReference type="InterPro" id="IPR036388">
    <property type="entry name" value="WH-like_DNA-bd_sf"/>
</dbReference>
<dbReference type="GO" id="GO:0000976">
    <property type="term" value="F:transcription cis-regulatory region binding"/>
    <property type="evidence" value="ECO:0007669"/>
    <property type="project" value="TreeGrafter"/>
</dbReference>
<evidence type="ECO:0000313" key="13">
    <source>
        <dbReference type="Proteomes" id="UP000637720"/>
    </source>
</evidence>
<dbReference type="EMBL" id="BMOF01000003">
    <property type="protein sequence ID" value="GGJ93094.1"/>
    <property type="molecule type" value="Genomic_DNA"/>
</dbReference>
<dbReference type="GO" id="GO:0000156">
    <property type="term" value="F:phosphorelay response regulator activity"/>
    <property type="evidence" value="ECO:0007669"/>
    <property type="project" value="TreeGrafter"/>
</dbReference>
<keyword evidence="6 9" id="KW-0238">DNA-binding</keyword>
<dbReference type="InterPro" id="IPR011006">
    <property type="entry name" value="CheY-like_superfamily"/>
</dbReference>
<feature type="modified residue" description="4-aspartylphosphate" evidence="8">
    <location>
        <position position="52"/>
    </location>
</feature>
<dbReference type="Gene3D" id="1.10.10.10">
    <property type="entry name" value="Winged helix-like DNA-binding domain superfamily/Winged helix DNA-binding domain"/>
    <property type="match status" value="1"/>
</dbReference>
<feature type="DNA-binding region" description="OmpR/PhoB-type" evidence="9">
    <location>
        <begin position="131"/>
        <end position="230"/>
    </location>
</feature>
<evidence type="ECO:0000256" key="9">
    <source>
        <dbReference type="PROSITE-ProRule" id="PRU01091"/>
    </source>
</evidence>
<keyword evidence="3 8" id="KW-0597">Phosphoprotein</keyword>
<proteinExistence type="predicted"/>
<organism evidence="12 13">
    <name type="scientific">Calditerricola satsumensis</name>
    <dbReference type="NCBI Taxonomy" id="373054"/>
    <lineage>
        <taxon>Bacteria</taxon>
        <taxon>Bacillati</taxon>
        <taxon>Bacillota</taxon>
        <taxon>Bacilli</taxon>
        <taxon>Bacillales</taxon>
        <taxon>Bacillaceae</taxon>
        <taxon>Calditerricola</taxon>
    </lineage>
</organism>
<keyword evidence="13" id="KW-1185">Reference proteome</keyword>
<dbReference type="Gene3D" id="6.10.250.690">
    <property type="match status" value="1"/>
</dbReference>
<dbReference type="SMART" id="SM00448">
    <property type="entry name" value="REC"/>
    <property type="match status" value="1"/>
</dbReference>
<dbReference type="SUPFAM" id="SSF46894">
    <property type="entry name" value="C-terminal effector domain of the bipartite response regulators"/>
    <property type="match status" value="1"/>
</dbReference>
<dbReference type="RefSeq" id="WP_054672521.1">
    <property type="nucleotide sequence ID" value="NZ_BMOF01000003.1"/>
</dbReference>
<dbReference type="InterPro" id="IPR001789">
    <property type="entry name" value="Sig_transdc_resp-reg_receiver"/>
</dbReference>
<dbReference type="Proteomes" id="UP000637720">
    <property type="component" value="Unassembled WGS sequence"/>
</dbReference>
<evidence type="ECO:0000313" key="12">
    <source>
        <dbReference type="EMBL" id="GGJ93094.1"/>
    </source>
</evidence>
<evidence type="ECO:0000256" key="1">
    <source>
        <dbReference type="ARBA" id="ARBA00004496"/>
    </source>
</evidence>
<comment type="subcellular location">
    <subcellularLocation>
        <location evidence="1">Cytoplasm</location>
    </subcellularLocation>
</comment>
<evidence type="ECO:0000256" key="4">
    <source>
        <dbReference type="ARBA" id="ARBA00023012"/>
    </source>
</evidence>
<reference evidence="12" key="2">
    <citation type="submission" date="2020-09" db="EMBL/GenBank/DDBJ databases">
        <authorList>
            <person name="Sun Q."/>
            <person name="Ohkuma M."/>
        </authorList>
    </citation>
    <scope>NUCLEOTIDE SEQUENCE</scope>
    <source>
        <strain evidence="12">JCM 14719</strain>
    </source>
</reference>
<evidence type="ECO:0000259" key="10">
    <source>
        <dbReference type="PROSITE" id="PS50110"/>
    </source>
</evidence>
<evidence type="ECO:0000256" key="6">
    <source>
        <dbReference type="ARBA" id="ARBA00023125"/>
    </source>
</evidence>
<gene>
    <name evidence="12" type="primary">phoP</name>
    <name evidence="12" type="ORF">GCM10007043_03500</name>
</gene>
<comment type="caution">
    <text evidence="12">The sequence shown here is derived from an EMBL/GenBank/DDBJ whole genome shotgun (WGS) entry which is preliminary data.</text>
</comment>
<dbReference type="GO" id="GO:0005829">
    <property type="term" value="C:cytosol"/>
    <property type="evidence" value="ECO:0007669"/>
    <property type="project" value="TreeGrafter"/>
</dbReference>
<evidence type="ECO:0000256" key="8">
    <source>
        <dbReference type="PROSITE-ProRule" id="PRU00169"/>
    </source>
</evidence>
<keyword evidence="4" id="KW-0902">Two-component regulatory system</keyword>
<keyword evidence="5" id="KW-0805">Transcription regulation</keyword>
<evidence type="ECO:0000256" key="2">
    <source>
        <dbReference type="ARBA" id="ARBA00022490"/>
    </source>
</evidence>
<dbReference type="InterPro" id="IPR001867">
    <property type="entry name" value="OmpR/PhoB-type_DNA-bd"/>
</dbReference>
<reference evidence="12" key="1">
    <citation type="journal article" date="2014" name="Int. J. Syst. Evol. Microbiol.">
        <title>Complete genome sequence of Corynebacterium casei LMG S-19264T (=DSM 44701T), isolated from a smear-ripened cheese.</title>
        <authorList>
            <consortium name="US DOE Joint Genome Institute (JGI-PGF)"/>
            <person name="Walter F."/>
            <person name="Albersmeier A."/>
            <person name="Kalinowski J."/>
            <person name="Ruckert C."/>
        </authorList>
    </citation>
    <scope>NUCLEOTIDE SEQUENCE</scope>
    <source>
        <strain evidence="12">JCM 14719</strain>
    </source>
</reference>
<dbReference type="FunFam" id="3.40.50.2300:FF:000001">
    <property type="entry name" value="DNA-binding response regulator PhoB"/>
    <property type="match status" value="1"/>
</dbReference>
<evidence type="ECO:0000256" key="3">
    <source>
        <dbReference type="ARBA" id="ARBA00022553"/>
    </source>
</evidence>
<dbReference type="PROSITE" id="PS50110">
    <property type="entry name" value="RESPONSE_REGULATORY"/>
    <property type="match status" value="1"/>
</dbReference>
<dbReference type="PANTHER" id="PTHR48111">
    <property type="entry name" value="REGULATOR OF RPOS"/>
    <property type="match status" value="1"/>
</dbReference>
<dbReference type="SUPFAM" id="SSF52172">
    <property type="entry name" value="CheY-like"/>
    <property type="match status" value="1"/>
</dbReference>
<keyword evidence="7" id="KW-0804">Transcription</keyword>
<dbReference type="GO" id="GO:0006355">
    <property type="term" value="P:regulation of DNA-templated transcription"/>
    <property type="evidence" value="ECO:0007669"/>
    <property type="project" value="InterPro"/>
</dbReference>
<dbReference type="Gene3D" id="3.40.50.2300">
    <property type="match status" value="1"/>
</dbReference>
<evidence type="ECO:0000256" key="5">
    <source>
        <dbReference type="ARBA" id="ARBA00023015"/>
    </source>
</evidence>
<dbReference type="GO" id="GO:0032993">
    <property type="term" value="C:protein-DNA complex"/>
    <property type="evidence" value="ECO:0007669"/>
    <property type="project" value="TreeGrafter"/>
</dbReference>
<protein>
    <submittedName>
        <fullName evidence="12">DNA-binding response regulator</fullName>
    </submittedName>
</protein>
<dbReference type="FunFam" id="1.10.10.10:FF:000089">
    <property type="entry name" value="Alkaline phosphatase synthesis response regulator"/>
    <property type="match status" value="1"/>
</dbReference>
<feature type="domain" description="Response regulatory" evidence="10">
    <location>
        <begin position="3"/>
        <end position="117"/>
    </location>
</feature>
<evidence type="ECO:0000256" key="7">
    <source>
        <dbReference type="ARBA" id="ARBA00023163"/>
    </source>
</evidence>
<dbReference type="CDD" id="cd00383">
    <property type="entry name" value="trans_reg_C"/>
    <property type="match status" value="1"/>
</dbReference>
<dbReference type="Pfam" id="PF00486">
    <property type="entry name" value="Trans_reg_C"/>
    <property type="match status" value="1"/>
</dbReference>
<name>A0A8J3BBT8_9BACI</name>
<sequence length="234" mass="26857">MEKILVVDDEVPIVTLLQFNLEAAGYVVVTALDGQYGYELVKKERPDLIILDLMLPGMDGMEFCKRLRQENDHTPILMLTARDDELDKILGLELGADDYLTKPFSPREVVARVKAILRRARRTAQEGSEEAERLAVGELVLYPEKREVYKGTEPVELTPKEFDLLCYLMRHRGKVLTRDQLLNAVWNYDYVGDSRIVDVHISHLREKIEDDTKRPVYIKTVRGIGYKLEGPKNG</sequence>